<feature type="transmembrane region" description="Helical" evidence="1">
    <location>
        <begin position="277"/>
        <end position="296"/>
    </location>
</feature>
<feature type="transmembrane region" description="Helical" evidence="1">
    <location>
        <begin position="181"/>
        <end position="198"/>
    </location>
</feature>
<evidence type="ECO:0000313" key="3">
    <source>
        <dbReference type="Proteomes" id="UP000521032"/>
    </source>
</evidence>
<name>A0A6V7RLK5_9BACL</name>
<feature type="transmembrane region" description="Helical" evidence="1">
    <location>
        <begin position="349"/>
        <end position="368"/>
    </location>
</feature>
<feature type="transmembrane region" description="Helical" evidence="1">
    <location>
        <begin position="23"/>
        <end position="43"/>
    </location>
</feature>
<gene>
    <name evidence="2" type="ORF">JEOSCH030_01531</name>
</gene>
<dbReference type="GO" id="GO:0016020">
    <property type="term" value="C:membrane"/>
    <property type="evidence" value="ECO:0007669"/>
    <property type="project" value="InterPro"/>
</dbReference>
<reference evidence="2 3" key="1">
    <citation type="submission" date="2020-07" db="EMBL/GenBank/DDBJ databases">
        <authorList>
            <person name="Criscuolo A."/>
        </authorList>
    </citation>
    <scope>NUCLEOTIDE SEQUENCE [LARGE SCALE GENOMIC DNA]</scope>
    <source>
        <strain evidence="3">CIP 111030</strain>
    </source>
</reference>
<accession>A0A6V7RLK5</accession>
<feature type="transmembrane region" description="Helical" evidence="1">
    <location>
        <begin position="157"/>
        <end position="175"/>
    </location>
</feature>
<dbReference type="Pfam" id="PF05975">
    <property type="entry name" value="EcsB"/>
    <property type="match status" value="1"/>
</dbReference>
<evidence type="ECO:0000256" key="1">
    <source>
        <dbReference type="SAM" id="Phobius"/>
    </source>
</evidence>
<dbReference type="Proteomes" id="UP000521032">
    <property type="component" value="Unassembled WGS sequence"/>
</dbReference>
<dbReference type="AlphaFoldDB" id="A0A6V7RLK5"/>
<comment type="caution">
    <text evidence="2">The sequence shown here is derived from an EMBL/GenBank/DDBJ whole genome shotgun (WGS) entry which is preliminary data.</text>
</comment>
<sequence>MFRNLFKSRVEEDIKVRTYYSKYIFNSHFILFLSIAAGVLLYTLLGLRDDLRGNIYVDLVAAILMSVSIMPVYRSLLKEADVIFLTPVEKDLGNYFKSSRVYSFILGIPIPLVVSVIAFVLLIINHNMMNSLLIILTFYLMVIGVFALKVLAVNSDVSPTIVVYVFIVLNTITLFLQMQNMMFALLGIVFYLVAYIILKNKTRSTIDWLTQIEHEKQEQNRFDTIISMFANVPKREKSFKRRNYFDVLMKKQNIKHYNQDHMYDYLFHRSFLRDFDLPMIMIRLFILCSIFIIWMGNIYISIIFILFVLYIMILQLQGLYTAQAYLLWPKIWPVSRDKIRNSYIRYSRKLILVISILFMIVFICIHPIEFYVSLIFPVWALLINKVFSKNVYKKEEALSD</sequence>
<dbReference type="EMBL" id="CAJEWE010000010">
    <property type="protein sequence ID" value="CAD2078442.1"/>
    <property type="molecule type" value="Genomic_DNA"/>
</dbReference>
<dbReference type="PIRSF" id="PIRSF037259">
    <property type="entry name" value="EcsB_ABC"/>
    <property type="match status" value="1"/>
</dbReference>
<keyword evidence="1" id="KW-0472">Membrane</keyword>
<protein>
    <submittedName>
        <fullName evidence="2">Bacterial ABC transporter protein EcsB</fullName>
    </submittedName>
</protein>
<keyword evidence="1" id="KW-1133">Transmembrane helix</keyword>
<keyword evidence="1" id="KW-0812">Transmembrane</keyword>
<keyword evidence="3" id="KW-1185">Reference proteome</keyword>
<organism evidence="2 3">
    <name type="scientific">Phocicoccus schoeneichii</name>
    <dbReference type="NCBI Taxonomy" id="1812261"/>
    <lineage>
        <taxon>Bacteria</taxon>
        <taxon>Bacillati</taxon>
        <taxon>Bacillota</taxon>
        <taxon>Bacilli</taxon>
        <taxon>Bacillales</taxon>
        <taxon>Salinicoccaceae</taxon>
        <taxon>Phocicoccus</taxon>
    </lineage>
</organism>
<evidence type="ECO:0000313" key="2">
    <source>
        <dbReference type="EMBL" id="CAD2078442.1"/>
    </source>
</evidence>
<dbReference type="InterPro" id="IPR010288">
    <property type="entry name" value="EcsB_ABC"/>
</dbReference>
<feature type="transmembrane region" description="Helical" evidence="1">
    <location>
        <begin position="101"/>
        <end position="124"/>
    </location>
</feature>
<feature type="transmembrane region" description="Helical" evidence="1">
    <location>
        <begin position="302"/>
        <end position="328"/>
    </location>
</feature>
<feature type="transmembrane region" description="Helical" evidence="1">
    <location>
        <begin position="55"/>
        <end position="73"/>
    </location>
</feature>
<feature type="transmembrane region" description="Helical" evidence="1">
    <location>
        <begin position="130"/>
        <end position="150"/>
    </location>
</feature>
<dbReference type="RefSeq" id="WP_186088330.1">
    <property type="nucleotide sequence ID" value="NZ_BMDB01000001.1"/>
</dbReference>
<proteinExistence type="predicted"/>